<comment type="similarity">
    <text evidence="1">Belongs to the enoyl-CoA hydratase/isomerase family.</text>
</comment>
<dbReference type="Pfam" id="PF01575">
    <property type="entry name" value="MaoC_dehydratas"/>
    <property type="match status" value="1"/>
</dbReference>
<organism evidence="3 4">
    <name type="scientific">Sediminivirga luteola</name>
    <dbReference type="NCBI Taxonomy" id="1774748"/>
    <lineage>
        <taxon>Bacteria</taxon>
        <taxon>Bacillati</taxon>
        <taxon>Actinomycetota</taxon>
        <taxon>Actinomycetes</taxon>
        <taxon>Micrococcales</taxon>
        <taxon>Brevibacteriaceae</taxon>
        <taxon>Sediminivirga</taxon>
    </lineage>
</organism>
<reference evidence="3" key="1">
    <citation type="journal article" date="2014" name="Int. J. Syst. Evol. Microbiol.">
        <title>Complete genome sequence of Corynebacterium casei LMG S-19264T (=DSM 44701T), isolated from a smear-ripened cheese.</title>
        <authorList>
            <consortium name="US DOE Joint Genome Institute (JGI-PGF)"/>
            <person name="Walter F."/>
            <person name="Albersmeier A."/>
            <person name="Kalinowski J."/>
            <person name="Ruckert C."/>
        </authorList>
    </citation>
    <scope>NUCLEOTIDE SEQUENCE</scope>
    <source>
        <strain evidence="3">CGMCC 1.12785</strain>
    </source>
</reference>
<dbReference type="SUPFAM" id="SSF54637">
    <property type="entry name" value="Thioesterase/thiol ester dehydrase-isomerase"/>
    <property type="match status" value="1"/>
</dbReference>
<evidence type="ECO:0000313" key="4">
    <source>
        <dbReference type="Proteomes" id="UP000616114"/>
    </source>
</evidence>
<evidence type="ECO:0000313" key="3">
    <source>
        <dbReference type="EMBL" id="GGA15036.1"/>
    </source>
</evidence>
<dbReference type="Gene3D" id="3.10.129.10">
    <property type="entry name" value="Hotdog Thioesterase"/>
    <property type="match status" value="1"/>
</dbReference>
<gene>
    <name evidence="3" type="ORF">GCM10011333_17580</name>
</gene>
<dbReference type="RefSeq" id="WP_188550542.1">
    <property type="nucleotide sequence ID" value="NZ_BMFY01000006.1"/>
</dbReference>
<reference evidence="3" key="2">
    <citation type="submission" date="2020-09" db="EMBL/GenBank/DDBJ databases">
        <authorList>
            <person name="Sun Q."/>
            <person name="Zhou Y."/>
        </authorList>
    </citation>
    <scope>NUCLEOTIDE SEQUENCE</scope>
    <source>
        <strain evidence="3">CGMCC 1.12785</strain>
    </source>
</reference>
<keyword evidence="4" id="KW-1185">Reference proteome</keyword>
<name>A0A8J2TYB4_9MICO</name>
<dbReference type="Proteomes" id="UP000616114">
    <property type="component" value="Unassembled WGS sequence"/>
</dbReference>
<dbReference type="EMBL" id="BMFY01000006">
    <property type="protein sequence ID" value="GGA15036.1"/>
    <property type="molecule type" value="Genomic_DNA"/>
</dbReference>
<dbReference type="InterPro" id="IPR052342">
    <property type="entry name" value="MCH/BMMD"/>
</dbReference>
<dbReference type="PANTHER" id="PTHR43664:SF1">
    <property type="entry name" value="BETA-METHYLMALYL-COA DEHYDRATASE"/>
    <property type="match status" value="1"/>
</dbReference>
<proteinExistence type="inferred from homology"/>
<dbReference type="InterPro" id="IPR002539">
    <property type="entry name" value="MaoC-like_dom"/>
</dbReference>
<evidence type="ECO:0000256" key="1">
    <source>
        <dbReference type="ARBA" id="ARBA00005254"/>
    </source>
</evidence>
<dbReference type="AlphaFoldDB" id="A0A8J2TYB4"/>
<accession>A0A8J2TYB4</accession>
<comment type="caution">
    <text evidence="3">The sequence shown here is derived from an EMBL/GenBank/DDBJ whole genome shotgun (WGS) entry which is preliminary data.</text>
</comment>
<dbReference type="PANTHER" id="PTHR43664">
    <property type="entry name" value="MONOAMINE OXIDASE-RELATED"/>
    <property type="match status" value="1"/>
</dbReference>
<protein>
    <submittedName>
        <fullName evidence="3">MaoC family dehydratase</fullName>
    </submittedName>
</protein>
<dbReference type="InterPro" id="IPR029069">
    <property type="entry name" value="HotDog_dom_sf"/>
</dbReference>
<evidence type="ECO:0000259" key="2">
    <source>
        <dbReference type="Pfam" id="PF01575"/>
    </source>
</evidence>
<sequence>MSSLYFEDLSPGQSFTSNSRTVTEADVVGFAGLSGDFNPIHMDTESTKDGMYGQRVAHGILGISIATGLLDRMGLFKESMAAMLSIDEWRFVKPIFIGDTIRLQVDIESTRLTSSGRTGVVRRRMQLSKQDGSLVQEGIITVLVKCRSTQTAPTGSREGSLT</sequence>
<feature type="domain" description="MaoC-like" evidence="2">
    <location>
        <begin position="11"/>
        <end position="114"/>
    </location>
</feature>